<dbReference type="GO" id="GO:0006396">
    <property type="term" value="P:RNA processing"/>
    <property type="evidence" value="ECO:0007669"/>
    <property type="project" value="InterPro"/>
</dbReference>
<dbReference type="InterPro" id="IPR015848">
    <property type="entry name" value="PNPase_PH_RNA-bd_bac/org-type"/>
</dbReference>
<dbReference type="InterPro" id="IPR027408">
    <property type="entry name" value="PNPase/RNase_PH_dom_sf"/>
</dbReference>
<dbReference type="Pfam" id="PF01138">
    <property type="entry name" value="RNase_PH"/>
    <property type="match status" value="2"/>
</dbReference>
<proteinExistence type="inferred from homology"/>
<dbReference type="CDD" id="cd04472">
    <property type="entry name" value="S1_PNPase"/>
    <property type="match status" value="1"/>
</dbReference>
<dbReference type="GO" id="GO:0000287">
    <property type="term" value="F:magnesium ion binding"/>
    <property type="evidence" value="ECO:0007669"/>
    <property type="project" value="UniProtKB-UniRule"/>
</dbReference>
<dbReference type="InterPro" id="IPR036345">
    <property type="entry name" value="ExoRNase_PH_dom2_sf"/>
</dbReference>
<dbReference type="SMART" id="SM00322">
    <property type="entry name" value="KH"/>
    <property type="match status" value="1"/>
</dbReference>
<dbReference type="PANTHER" id="PTHR11252:SF0">
    <property type="entry name" value="POLYRIBONUCLEOTIDE NUCLEOTIDYLTRANSFERASE 1, MITOCHONDRIAL"/>
    <property type="match status" value="1"/>
</dbReference>
<evidence type="ECO:0000313" key="10">
    <source>
        <dbReference type="Proteomes" id="UP000230232"/>
    </source>
</evidence>
<keyword evidence="6" id="KW-0460">Magnesium</keyword>
<dbReference type="PIRSF" id="PIRSF005499">
    <property type="entry name" value="PNPase"/>
    <property type="match status" value="1"/>
</dbReference>
<evidence type="ECO:0000256" key="3">
    <source>
        <dbReference type="ARBA" id="ARBA00022679"/>
    </source>
</evidence>
<comment type="function">
    <text evidence="6">Involved in mRNA degradation. Catalyzes the phosphorolysis of single-stranded polyribonucleotides processively in the 3'- to 5'-direction.</text>
</comment>
<dbReference type="FunFam" id="2.40.50.140:FF:000189">
    <property type="entry name" value="Polyribonucleotide nucleotidyltransferase, putative"/>
    <property type="match status" value="1"/>
</dbReference>
<protein>
    <recommendedName>
        <fullName evidence="6">Polyribonucleotide nucleotidyltransferase</fullName>
        <ecNumber evidence="6">2.7.7.8</ecNumber>
    </recommendedName>
    <alternativeName>
        <fullName evidence="6">Polynucleotide phosphorylase</fullName>
        <shortName evidence="6">PNPase</shortName>
    </alternativeName>
</protein>
<dbReference type="InterPro" id="IPR036612">
    <property type="entry name" value="KH_dom_type_1_sf"/>
</dbReference>
<dbReference type="SMART" id="SM00316">
    <property type="entry name" value="S1"/>
    <property type="match status" value="1"/>
</dbReference>
<organism evidence="9 10">
    <name type="scientific">Candidatus Yanofskybacteria bacterium CG10_big_fil_rev_8_21_14_0_10_46_23</name>
    <dbReference type="NCBI Taxonomy" id="1975098"/>
    <lineage>
        <taxon>Bacteria</taxon>
        <taxon>Candidatus Yanofskyibacteriota</taxon>
    </lineage>
</organism>
<dbReference type="Gene3D" id="2.40.50.140">
    <property type="entry name" value="Nucleic acid-binding proteins"/>
    <property type="match status" value="1"/>
</dbReference>
<dbReference type="SUPFAM" id="SSF50249">
    <property type="entry name" value="Nucleic acid-binding proteins"/>
    <property type="match status" value="1"/>
</dbReference>
<dbReference type="GO" id="GO:0005829">
    <property type="term" value="C:cytosol"/>
    <property type="evidence" value="ECO:0007669"/>
    <property type="project" value="TreeGrafter"/>
</dbReference>
<gene>
    <name evidence="6" type="primary">pnp</name>
    <name evidence="9" type="ORF">COV31_02715</name>
</gene>
<evidence type="ECO:0000256" key="4">
    <source>
        <dbReference type="ARBA" id="ARBA00022695"/>
    </source>
</evidence>
<feature type="region of interest" description="Disordered" evidence="7">
    <location>
        <begin position="697"/>
        <end position="720"/>
    </location>
</feature>
<dbReference type="InterPro" id="IPR020568">
    <property type="entry name" value="Ribosomal_Su5_D2-typ_SF"/>
</dbReference>
<dbReference type="CDD" id="cd11364">
    <property type="entry name" value="RNase_PH_PNPase_2"/>
    <property type="match status" value="1"/>
</dbReference>
<dbReference type="PROSITE" id="PS50126">
    <property type="entry name" value="S1"/>
    <property type="match status" value="1"/>
</dbReference>
<dbReference type="PANTHER" id="PTHR11252">
    <property type="entry name" value="POLYRIBONUCLEOTIDE NUCLEOTIDYLTRANSFERASE"/>
    <property type="match status" value="1"/>
</dbReference>
<feature type="domain" description="S1 motif" evidence="8">
    <location>
        <begin position="629"/>
        <end position="697"/>
    </location>
</feature>
<dbReference type="InterPro" id="IPR004087">
    <property type="entry name" value="KH_dom"/>
</dbReference>
<keyword evidence="2 6" id="KW-0963">Cytoplasm</keyword>
<comment type="subcellular location">
    <subcellularLocation>
        <location evidence="6">Cytoplasm</location>
    </subcellularLocation>
</comment>
<evidence type="ECO:0000259" key="8">
    <source>
        <dbReference type="PROSITE" id="PS50126"/>
    </source>
</evidence>
<feature type="compositionally biased region" description="Basic residues" evidence="7">
    <location>
        <begin position="711"/>
        <end position="720"/>
    </location>
</feature>
<dbReference type="InterPro" id="IPR012162">
    <property type="entry name" value="PNPase"/>
</dbReference>
<accession>A0A2H0R443</accession>
<dbReference type="GO" id="GO:0006402">
    <property type="term" value="P:mRNA catabolic process"/>
    <property type="evidence" value="ECO:0007669"/>
    <property type="project" value="UniProtKB-UniRule"/>
</dbReference>
<dbReference type="InterPro" id="IPR004088">
    <property type="entry name" value="KH_dom_type_1"/>
</dbReference>
<name>A0A2H0R443_9BACT</name>
<dbReference type="Gene3D" id="3.30.230.70">
    <property type="entry name" value="GHMP Kinase, N-terminal domain"/>
    <property type="match status" value="2"/>
</dbReference>
<dbReference type="GO" id="GO:0000175">
    <property type="term" value="F:3'-5'-RNA exonuclease activity"/>
    <property type="evidence" value="ECO:0007669"/>
    <property type="project" value="TreeGrafter"/>
</dbReference>
<dbReference type="CDD" id="cd02393">
    <property type="entry name" value="KH-I_PNPase"/>
    <property type="match status" value="1"/>
</dbReference>
<comment type="caution">
    <text evidence="9">The sequence shown here is derived from an EMBL/GenBank/DDBJ whole genome shotgun (WGS) entry which is preliminary data.</text>
</comment>
<dbReference type="InterPro" id="IPR001247">
    <property type="entry name" value="ExoRNase_PH_dom1"/>
</dbReference>
<reference evidence="9 10" key="1">
    <citation type="submission" date="2017-09" db="EMBL/GenBank/DDBJ databases">
        <title>Depth-based differentiation of microbial function through sediment-hosted aquifers and enrichment of novel symbionts in the deep terrestrial subsurface.</title>
        <authorList>
            <person name="Probst A.J."/>
            <person name="Ladd B."/>
            <person name="Jarett J.K."/>
            <person name="Geller-Mcgrath D.E."/>
            <person name="Sieber C.M."/>
            <person name="Emerson J.B."/>
            <person name="Anantharaman K."/>
            <person name="Thomas B.C."/>
            <person name="Malmstrom R."/>
            <person name="Stieglmeier M."/>
            <person name="Klingl A."/>
            <person name="Woyke T."/>
            <person name="Ryan C.M."/>
            <person name="Banfield J.F."/>
        </authorList>
    </citation>
    <scope>NUCLEOTIDE SEQUENCE [LARGE SCALE GENOMIC DNA]</scope>
    <source>
        <strain evidence="9">CG10_big_fil_rev_8_21_14_0_10_46_23</strain>
    </source>
</reference>
<keyword evidence="3 6" id="KW-0808">Transferase</keyword>
<feature type="binding site" evidence="6">
    <location>
        <position position="499"/>
    </location>
    <ligand>
        <name>Mg(2+)</name>
        <dbReference type="ChEBI" id="CHEBI:18420"/>
    </ligand>
</feature>
<dbReference type="InterPro" id="IPR036456">
    <property type="entry name" value="PNPase_PH_RNA-bd_sf"/>
</dbReference>
<evidence type="ECO:0000256" key="6">
    <source>
        <dbReference type="HAMAP-Rule" id="MF_01595"/>
    </source>
</evidence>
<dbReference type="FunFam" id="3.30.230.70:FF:000001">
    <property type="entry name" value="Polyribonucleotide nucleotidyltransferase"/>
    <property type="match status" value="1"/>
</dbReference>
<dbReference type="GO" id="GO:0004654">
    <property type="term" value="F:polyribonucleotide nucleotidyltransferase activity"/>
    <property type="evidence" value="ECO:0007669"/>
    <property type="project" value="UniProtKB-UniRule"/>
</dbReference>
<evidence type="ECO:0000256" key="1">
    <source>
        <dbReference type="ARBA" id="ARBA00007404"/>
    </source>
</evidence>
<dbReference type="SUPFAM" id="SSF54211">
    <property type="entry name" value="Ribosomal protein S5 domain 2-like"/>
    <property type="match status" value="2"/>
</dbReference>
<comment type="catalytic activity">
    <reaction evidence="6">
        <text>RNA(n+1) + phosphate = RNA(n) + a ribonucleoside 5'-diphosphate</text>
        <dbReference type="Rhea" id="RHEA:22096"/>
        <dbReference type="Rhea" id="RHEA-COMP:14527"/>
        <dbReference type="Rhea" id="RHEA-COMP:17342"/>
        <dbReference type="ChEBI" id="CHEBI:43474"/>
        <dbReference type="ChEBI" id="CHEBI:57930"/>
        <dbReference type="ChEBI" id="CHEBI:140395"/>
        <dbReference type="EC" id="2.7.7.8"/>
    </reaction>
</comment>
<dbReference type="Gene3D" id="3.30.1370.10">
    <property type="entry name" value="K Homology domain, type 1"/>
    <property type="match status" value="1"/>
</dbReference>
<dbReference type="PROSITE" id="PS50084">
    <property type="entry name" value="KH_TYPE_1"/>
    <property type="match status" value="1"/>
</dbReference>
<dbReference type="FunFam" id="3.30.1370.10:FF:000001">
    <property type="entry name" value="Polyribonucleotide nucleotidyltransferase"/>
    <property type="match status" value="1"/>
</dbReference>
<feature type="binding site" evidence="6">
    <location>
        <position position="493"/>
    </location>
    <ligand>
        <name>Mg(2+)</name>
        <dbReference type="ChEBI" id="CHEBI:18420"/>
    </ligand>
</feature>
<dbReference type="SUPFAM" id="SSF55666">
    <property type="entry name" value="Ribonuclease PH domain 2-like"/>
    <property type="match status" value="2"/>
</dbReference>
<dbReference type="EC" id="2.7.7.8" evidence="6"/>
<dbReference type="Pfam" id="PF03726">
    <property type="entry name" value="PNPase"/>
    <property type="match status" value="1"/>
</dbReference>
<dbReference type="Pfam" id="PF03725">
    <property type="entry name" value="RNase_PH_C"/>
    <property type="match status" value="1"/>
</dbReference>
<comment type="similarity">
    <text evidence="1 6">Belongs to the polyribonucleotide nucleotidyltransferase family.</text>
</comment>
<keyword evidence="6" id="KW-0479">Metal-binding</keyword>
<sequence>MQIKTYQEELWGETLSVEIGRLANQANGSCRIQYGETVVLVTATMSESAKDTDYFPLNVAYQEKYYAAGKIKGSKWIKREGRPADDAVLTGRLIDRVLRPRFDQAIRNEIQVVATILSFDEKNDPDVLALFGASLALMISNIPFDGPVAGIRVGKIGDQYVFNPNYAQRSESLVDVFAAGDSELINMIEADAKIVSEEEMSSAIMAGFKEFQSLIEFQRRIAKDLNPAKINLEAKKPSEELAKIVSQMSAKKLEEILYLKDKEAFKAGLNQLNLEILEHLETRGEQFEPTGQIKNQIQALIDKELDNIFRRNILEKEKRPDGRKLDEVRELKADVNVLPKLHGTGLFERGTTQALTVLTLAGPGMEQWIETMELELTKKRFMHDYVFPPFSTGETGRIGFTGRREIGHGALAERALQSLIPAKEDFPYTIRLVSEILSSNGSSSMASVCGSSLALMDGGVPIKEHAAGIAIGLVSDNASGRYKILTDIQGPEDHHGDMDFKVAGTKRGISVIQMDVKIQGINEAILKDALTAAKEARQAILEKLSATIAVPRAELSPNAPRIKTIKINPEKIGLVIGGGGKTINKIIEESGAEIDIEDDGNVFITSNDEQGMAIALDWIDKLTREVKIGDIFKGRVEKVTDFGAFVNILPGQDGLVHVSEMSREHVKHPSDKVTEGDIVEVKVKNIDQYGKISLTMKGLGDQVSDPDGRSTKSKSKPEHK</sequence>
<evidence type="ECO:0000256" key="5">
    <source>
        <dbReference type="ARBA" id="ARBA00022884"/>
    </source>
</evidence>
<evidence type="ECO:0000256" key="2">
    <source>
        <dbReference type="ARBA" id="ARBA00022490"/>
    </source>
</evidence>
<dbReference type="InterPro" id="IPR003029">
    <property type="entry name" value="S1_domain"/>
</dbReference>
<keyword evidence="5 6" id="KW-0694">RNA-binding</keyword>
<dbReference type="SUPFAM" id="SSF46915">
    <property type="entry name" value="Polynucleotide phosphorylase/guanosine pentaphosphate synthase (PNPase/GPSI), domain 3"/>
    <property type="match status" value="1"/>
</dbReference>
<evidence type="ECO:0000256" key="7">
    <source>
        <dbReference type="SAM" id="MobiDB-lite"/>
    </source>
</evidence>
<dbReference type="Pfam" id="PF00575">
    <property type="entry name" value="S1"/>
    <property type="match status" value="1"/>
</dbReference>
<dbReference type="Pfam" id="PF00013">
    <property type="entry name" value="KH_1"/>
    <property type="match status" value="1"/>
</dbReference>
<dbReference type="InterPro" id="IPR012340">
    <property type="entry name" value="NA-bd_OB-fold"/>
</dbReference>
<dbReference type="SUPFAM" id="SSF54791">
    <property type="entry name" value="Eukaryotic type KH-domain (KH-domain type I)"/>
    <property type="match status" value="1"/>
</dbReference>
<dbReference type="NCBIfam" id="TIGR03591">
    <property type="entry name" value="polynuc_phos"/>
    <property type="match status" value="1"/>
</dbReference>
<dbReference type="InterPro" id="IPR015847">
    <property type="entry name" value="ExoRNase_PH_dom2"/>
</dbReference>
<dbReference type="HAMAP" id="MF_01595">
    <property type="entry name" value="PNPase"/>
    <property type="match status" value="1"/>
</dbReference>
<keyword evidence="4 6" id="KW-0548">Nucleotidyltransferase</keyword>
<dbReference type="NCBIfam" id="NF008805">
    <property type="entry name" value="PRK11824.1"/>
    <property type="match status" value="1"/>
</dbReference>
<dbReference type="EMBL" id="PCXO01000010">
    <property type="protein sequence ID" value="PIR41289.1"/>
    <property type="molecule type" value="Genomic_DNA"/>
</dbReference>
<evidence type="ECO:0000313" key="9">
    <source>
        <dbReference type="EMBL" id="PIR41289.1"/>
    </source>
</evidence>
<dbReference type="GO" id="GO:0003723">
    <property type="term" value="F:RNA binding"/>
    <property type="evidence" value="ECO:0007669"/>
    <property type="project" value="UniProtKB-UniRule"/>
</dbReference>
<dbReference type="Proteomes" id="UP000230232">
    <property type="component" value="Unassembled WGS sequence"/>
</dbReference>
<comment type="cofactor">
    <cofactor evidence="6">
        <name>Mg(2+)</name>
        <dbReference type="ChEBI" id="CHEBI:18420"/>
    </cofactor>
</comment>
<dbReference type="AlphaFoldDB" id="A0A2H0R443"/>